<feature type="chain" id="PRO_5030164650" evidence="1">
    <location>
        <begin position="18"/>
        <end position="312"/>
    </location>
</feature>
<evidence type="ECO:0000256" key="1">
    <source>
        <dbReference type="SAM" id="SignalP"/>
    </source>
</evidence>
<accession>A5FLC1</accession>
<reference evidence="2 3" key="1">
    <citation type="journal article" date="2009" name="Appl. Environ. Microbiol.">
        <title>Novel features of the polysaccharide-digesting gliding bacterium Flavobacterium johnsoniae as revealed by genome sequence analysis.</title>
        <authorList>
            <person name="McBride M.J."/>
            <person name="Xie G."/>
            <person name="Martens E.C."/>
            <person name="Lapidus A."/>
            <person name="Henrissat B."/>
            <person name="Rhodes R.G."/>
            <person name="Goltsman E."/>
            <person name="Wang W."/>
            <person name="Xu J."/>
            <person name="Hunnicutt D.W."/>
            <person name="Staroscik A.M."/>
            <person name="Hoover T.R."/>
            <person name="Cheng Y.Q."/>
            <person name="Stein J.L."/>
        </authorList>
    </citation>
    <scope>NUCLEOTIDE SEQUENCE [LARGE SCALE GENOMIC DNA]</scope>
    <source>
        <strain evidence="3">ATCC 17061 / DSM 2064 / JCM 8514 / BCRC 14874 / CCUG 350202 / NBRC 14942 / NCIMB 11054 / UW101</strain>
    </source>
</reference>
<evidence type="ECO:0000313" key="2">
    <source>
        <dbReference type="EMBL" id="ABQ03999.1"/>
    </source>
</evidence>
<keyword evidence="3" id="KW-1185">Reference proteome</keyword>
<dbReference type="AlphaFoldDB" id="A5FLC1"/>
<dbReference type="GeneID" id="31763840"/>
<protein>
    <submittedName>
        <fullName evidence="2">Uncharacterized protein</fullName>
    </submittedName>
</protein>
<feature type="signal peptide" evidence="1">
    <location>
        <begin position="1"/>
        <end position="17"/>
    </location>
</feature>
<keyword evidence="1" id="KW-0732">Signal</keyword>
<dbReference type="KEGG" id="fjo:Fjoh_0966"/>
<name>A5FLC1_FLAJ1</name>
<gene>
    <name evidence="2" type="ordered locus">Fjoh_0966</name>
</gene>
<proteinExistence type="predicted"/>
<dbReference type="RefSeq" id="WP_012023052.1">
    <property type="nucleotide sequence ID" value="NC_009441.1"/>
</dbReference>
<sequence>MKKIAFLLVLSSAFMSAQIKTVLSPYGEKVNINLSPPGDNLGNHTATTTLNLNNNDISNIADIYIKKEAQFLDQSGTNTNYFSLKKDNGTFGIYNSLVGSNALSIDETTSKTTVVSAQIPKGTDASLPQKDDIAVSTDANGNVIWKPLVRIKGATMFQFFVRADQNSKFNSAVFNPVSRMENIPYTAPVNGVLYLEANLISTVPDIFLTKSPTVVKTEMAVMVDGTPIGYGSSLITTAPVSTFANKTDLFPATTTIYCQIPVTEGTTYSISVQARTPDQTNGGSYVGLYKGKDSDGGPTAILSSLMGTLVTD</sequence>
<evidence type="ECO:0000313" key="3">
    <source>
        <dbReference type="Proteomes" id="UP000006694"/>
    </source>
</evidence>
<dbReference type="OrthoDB" id="1377504at2"/>
<dbReference type="Proteomes" id="UP000006694">
    <property type="component" value="Chromosome"/>
</dbReference>
<dbReference type="EMBL" id="CP000685">
    <property type="protein sequence ID" value="ABQ03999.1"/>
    <property type="molecule type" value="Genomic_DNA"/>
</dbReference>
<dbReference type="HOGENOM" id="CLU_890679_0_0_10"/>
<organism evidence="2 3">
    <name type="scientific">Flavobacterium johnsoniae (strain ATCC 17061 / DSM 2064 / JCM 8514 / BCRC 14874 / CCUG 350202 / NBRC 14942 / NCIMB 11054 / UW101)</name>
    <name type="common">Cytophaga johnsonae</name>
    <dbReference type="NCBI Taxonomy" id="376686"/>
    <lineage>
        <taxon>Bacteria</taxon>
        <taxon>Pseudomonadati</taxon>
        <taxon>Bacteroidota</taxon>
        <taxon>Flavobacteriia</taxon>
        <taxon>Flavobacteriales</taxon>
        <taxon>Flavobacteriaceae</taxon>
        <taxon>Flavobacterium</taxon>
    </lineage>
</organism>